<sequence length="199" mass="19682">MRDMMKIRSGRLLAFALTAGAAGGVLGLLGAPHAVAAEASADLSITKVGPTQTPDGRFAYQITVTNNGPDASSGWTVLDVMNGVAQIDAPGDIRSSDPRCAIIATGYHGGVAQKALECKGGPLAVGASTVIEVTAADGKRNAAAVTGNEPDSNPGNNRATSVPVGDIPLVDPVVGAGAAAAVLAAGGTVSLIRRRSTSA</sequence>
<feature type="chain" id="PRO_5018087090" description="DUF11 domain-containing protein" evidence="1">
    <location>
        <begin position="37"/>
        <end position="199"/>
    </location>
</feature>
<reference evidence="3 4" key="1">
    <citation type="submission" date="2017-11" db="EMBL/GenBank/DDBJ databases">
        <title>Draft genome of actinobacteria isolated from guarana (Paullinia cupana (Mart.) Ducke.</title>
        <authorList>
            <person name="Siqueira K.A."/>
            <person name="Liotti R.G."/>
            <person name="Mendes T.A.O."/>
            <person name="Soares M.A."/>
        </authorList>
    </citation>
    <scope>NUCLEOTIDE SEQUENCE [LARGE SCALE GENOMIC DNA]</scope>
    <source>
        <strain evidence="3 4">193</strain>
    </source>
</reference>
<dbReference type="RefSeq" id="WP_121894567.1">
    <property type="nucleotide sequence ID" value="NZ_PENI01000040.1"/>
</dbReference>
<dbReference type="Gene3D" id="2.60.40.10">
    <property type="entry name" value="Immunoglobulins"/>
    <property type="match status" value="1"/>
</dbReference>
<dbReference type="InterPro" id="IPR013783">
    <property type="entry name" value="Ig-like_fold"/>
</dbReference>
<proteinExistence type="predicted"/>
<evidence type="ECO:0000313" key="3">
    <source>
        <dbReference type="EMBL" id="RMB80554.1"/>
    </source>
</evidence>
<evidence type="ECO:0000256" key="1">
    <source>
        <dbReference type="SAM" id="SignalP"/>
    </source>
</evidence>
<feature type="domain" description="DUF11" evidence="2">
    <location>
        <begin position="42"/>
        <end position="161"/>
    </location>
</feature>
<dbReference type="GO" id="GO:0005975">
    <property type="term" value="P:carbohydrate metabolic process"/>
    <property type="evidence" value="ECO:0007669"/>
    <property type="project" value="UniProtKB-ARBA"/>
</dbReference>
<dbReference type="InterPro" id="IPR001434">
    <property type="entry name" value="OmcB-like_DUF11"/>
</dbReference>
<name>A0A3M0HVG3_9ACTN</name>
<dbReference type="OrthoDB" id="3666463at2"/>
<keyword evidence="1" id="KW-0732">Signal</keyword>
<evidence type="ECO:0000259" key="2">
    <source>
        <dbReference type="Pfam" id="PF01345"/>
    </source>
</evidence>
<dbReference type="Proteomes" id="UP000270471">
    <property type="component" value="Unassembled WGS sequence"/>
</dbReference>
<protein>
    <recommendedName>
        <fullName evidence="2">DUF11 domain-containing protein</fullName>
    </recommendedName>
</protein>
<comment type="caution">
    <text evidence="3">The sequence shown here is derived from an EMBL/GenBank/DDBJ whole genome shotgun (WGS) entry which is preliminary data.</text>
</comment>
<dbReference type="Pfam" id="PF01345">
    <property type="entry name" value="DUF11"/>
    <property type="match status" value="1"/>
</dbReference>
<gene>
    <name evidence="3" type="ORF">CTZ28_39100</name>
</gene>
<accession>A0A3M0HVG3</accession>
<keyword evidence="4" id="KW-1185">Reference proteome</keyword>
<organism evidence="3 4">
    <name type="scientific">Streptomyces shenzhenensis</name>
    <dbReference type="NCBI Taxonomy" id="943815"/>
    <lineage>
        <taxon>Bacteria</taxon>
        <taxon>Bacillati</taxon>
        <taxon>Actinomycetota</taxon>
        <taxon>Actinomycetes</taxon>
        <taxon>Kitasatosporales</taxon>
        <taxon>Streptomycetaceae</taxon>
        <taxon>Streptomyces</taxon>
    </lineage>
</organism>
<feature type="signal peptide" evidence="1">
    <location>
        <begin position="1"/>
        <end position="36"/>
    </location>
</feature>
<dbReference type="AlphaFoldDB" id="A0A3M0HVG3"/>
<dbReference type="EMBL" id="PENI01000040">
    <property type="protein sequence ID" value="RMB80554.1"/>
    <property type="molecule type" value="Genomic_DNA"/>
</dbReference>
<evidence type="ECO:0000313" key="4">
    <source>
        <dbReference type="Proteomes" id="UP000270471"/>
    </source>
</evidence>